<protein>
    <submittedName>
        <fullName evidence="1">Uncharacterized protein</fullName>
    </submittedName>
</protein>
<name>A0A4S2MNB9_9PEZI</name>
<evidence type="ECO:0000313" key="1">
    <source>
        <dbReference type="EMBL" id="TGZ78636.1"/>
    </source>
</evidence>
<keyword evidence="2" id="KW-1185">Reference proteome</keyword>
<reference evidence="1 2" key="1">
    <citation type="submission" date="2019-04" db="EMBL/GenBank/DDBJ databases">
        <title>Comparative genomics and transcriptomics to analyze fruiting body development in filamentous ascomycetes.</title>
        <authorList>
            <consortium name="DOE Joint Genome Institute"/>
            <person name="Lutkenhaus R."/>
            <person name="Traeger S."/>
            <person name="Breuer J."/>
            <person name="Kuo A."/>
            <person name="Lipzen A."/>
            <person name="Pangilinan J."/>
            <person name="Dilworth D."/>
            <person name="Sandor L."/>
            <person name="Poggeler S."/>
            <person name="Barry K."/>
            <person name="Grigoriev I.V."/>
            <person name="Nowrousian M."/>
        </authorList>
    </citation>
    <scope>NUCLEOTIDE SEQUENCE [LARGE SCALE GENOMIC DNA]</scope>
    <source>
        <strain evidence="1 2">CBS 389.68</strain>
    </source>
</reference>
<evidence type="ECO:0000313" key="2">
    <source>
        <dbReference type="Proteomes" id="UP000298138"/>
    </source>
</evidence>
<dbReference type="AlphaFoldDB" id="A0A4S2MNB9"/>
<sequence length="173" mass="19118">MAQRKLTVPARCATFTFSHPTLFISTLRSFPSTITRSFIPLFFSSACHRESHPCPCSHLLSPSHRYVSSIHQFPLSIGLPHLPATTINVPPSSLDRRPPPGNHRNTPASLWLLATAVQQISPPAGWSPFCYHQHQYRCVLVDSFYSDTSGFAMGICWGKYHGCRGGGSGVYGF</sequence>
<dbReference type="EMBL" id="ML220139">
    <property type="protein sequence ID" value="TGZ78636.1"/>
    <property type="molecule type" value="Genomic_DNA"/>
</dbReference>
<proteinExistence type="predicted"/>
<dbReference type="InParanoid" id="A0A4S2MNB9"/>
<organism evidence="1 2">
    <name type="scientific">Ascodesmis nigricans</name>
    <dbReference type="NCBI Taxonomy" id="341454"/>
    <lineage>
        <taxon>Eukaryota</taxon>
        <taxon>Fungi</taxon>
        <taxon>Dikarya</taxon>
        <taxon>Ascomycota</taxon>
        <taxon>Pezizomycotina</taxon>
        <taxon>Pezizomycetes</taxon>
        <taxon>Pezizales</taxon>
        <taxon>Ascodesmidaceae</taxon>
        <taxon>Ascodesmis</taxon>
    </lineage>
</organism>
<gene>
    <name evidence="1" type="ORF">EX30DRAFT_132471</name>
</gene>
<accession>A0A4S2MNB9</accession>
<dbReference type="Proteomes" id="UP000298138">
    <property type="component" value="Unassembled WGS sequence"/>
</dbReference>